<keyword evidence="2" id="KW-1133">Transmembrane helix</keyword>
<feature type="region of interest" description="Disordered" evidence="1">
    <location>
        <begin position="262"/>
        <end position="282"/>
    </location>
</feature>
<proteinExistence type="predicted"/>
<feature type="transmembrane region" description="Helical" evidence="2">
    <location>
        <begin position="96"/>
        <end position="117"/>
    </location>
</feature>
<name>A0A7M7JJ16_VARDE</name>
<dbReference type="RefSeq" id="XP_022652665.1">
    <property type="nucleotide sequence ID" value="XM_022796930.1"/>
</dbReference>
<evidence type="ECO:0000313" key="3">
    <source>
        <dbReference type="EnsemblMetazoa" id="XP_022652673"/>
    </source>
</evidence>
<dbReference type="KEGG" id="vde:111246764"/>
<dbReference type="EnsemblMetazoa" id="XM_022796938">
    <property type="protein sequence ID" value="XP_022652673"/>
    <property type="gene ID" value="LOC111246764"/>
</dbReference>
<accession>A0A7M7JJ16</accession>
<organism evidence="3 4">
    <name type="scientific">Varroa destructor</name>
    <name type="common">Honeybee mite</name>
    <dbReference type="NCBI Taxonomy" id="109461"/>
    <lineage>
        <taxon>Eukaryota</taxon>
        <taxon>Metazoa</taxon>
        <taxon>Ecdysozoa</taxon>
        <taxon>Arthropoda</taxon>
        <taxon>Chelicerata</taxon>
        <taxon>Arachnida</taxon>
        <taxon>Acari</taxon>
        <taxon>Parasitiformes</taxon>
        <taxon>Mesostigmata</taxon>
        <taxon>Gamasina</taxon>
        <taxon>Dermanyssoidea</taxon>
        <taxon>Varroidae</taxon>
        <taxon>Varroa</taxon>
    </lineage>
</organism>
<evidence type="ECO:0000256" key="1">
    <source>
        <dbReference type="SAM" id="MobiDB-lite"/>
    </source>
</evidence>
<dbReference type="InParanoid" id="A0A7M7JJ16"/>
<protein>
    <submittedName>
        <fullName evidence="3">Uncharacterized protein</fullName>
    </submittedName>
</protein>
<feature type="transmembrane region" description="Helical" evidence="2">
    <location>
        <begin position="27"/>
        <end position="49"/>
    </location>
</feature>
<dbReference type="AlphaFoldDB" id="A0A7M7JJ16"/>
<dbReference type="RefSeq" id="XP_022652673.1">
    <property type="nucleotide sequence ID" value="XM_022796938.1"/>
</dbReference>
<dbReference type="EnsemblMetazoa" id="XM_022796947">
    <property type="protein sequence ID" value="XP_022652682"/>
    <property type="gene ID" value="LOC111246764"/>
</dbReference>
<keyword evidence="4" id="KW-1185">Reference proteome</keyword>
<keyword evidence="2" id="KW-0472">Membrane</keyword>
<reference evidence="3" key="1">
    <citation type="submission" date="2021-01" db="UniProtKB">
        <authorList>
            <consortium name="EnsemblMetazoa"/>
        </authorList>
    </citation>
    <scope>IDENTIFICATION</scope>
</reference>
<keyword evidence="2" id="KW-0812">Transmembrane</keyword>
<evidence type="ECO:0000313" key="4">
    <source>
        <dbReference type="Proteomes" id="UP000594260"/>
    </source>
</evidence>
<dbReference type="Proteomes" id="UP000594260">
    <property type="component" value="Unplaced"/>
</dbReference>
<dbReference type="RefSeq" id="XP_022652655.1">
    <property type="nucleotide sequence ID" value="XM_022796920.1"/>
</dbReference>
<sequence length="436" mass="48834">MTSSADSEQGKRTVEVKSKGFLTKNLAFFRMMLALTSMLVSAALGGILVWHPLSDKFLDDFRTKWKTIFWFYSAASLAVLITSFCLEILRKRSRVTCGIIIADLLMVILSVYIAHVASADSGMLRGDTNDNEERPKVFLIAISCLFSGLFVLELVLLLLMFFYHRAMFNKSRSDVVASAGRDQNARKHLQDEIQKFISKSNEQNSDQVLQHKDFTRDKVAPGIAHEECLAKDTCEDEMNCSARPLLPPNNLVVNQIYETSNPPKSLHKLKEVPPPSRPVTTEAGETILPNQKKKNFSSEDFIGAGERIPPSPLPLAMLPTPSLVDDSSARDQVVTGSERPLRHFQPANDRNTDVLSTNSEAPLGSESAGVSKERTTPKLQRQPSFKRFELKPSLWRRSSTASTNPHFPPYEGTRFEYYNPDQGTFALPIAQFDDVF</sequence>
<feature type="region of interest" description="Disordered" evidence="1">
    <location>
        <begin position="322"/>
        <end position="381"/>
    </location>
</feature>
<feature type="transmembrane region" description="Helical" evidence="2">
    <location>
        <begin position="69"/>
        <end position="89"/>
    </location>
</feature>
<feature type="transmembrane region" description="Helical" evidence="2">
    <location>
        <begin position="137"/>
        <end position="163"/>
    </location>
</feature>
<dbReference type="RefSeq" id="XP_022652682.1">
    <property type="nucleotide sequence ID" value="XM_022796947.1"/>
</dbReference>
<dbReference type="EnsemblMetazoa" id="XM_022796920">
    <property type="protein sequence ID" value="XP_022652655"/>
    <property type="gene ID" value="LOC111246764"/>
</dbReference>
<dbReference type="GeneID" id="111246764"/>
<dbReference type="EnsemblMetazoa" id="XM_022796930">
    <property type="protein sequence ID" value="XP_022652665"/>
    <property type="gene ID" value="LOC111246764"/>
</dbReference>
<evidence type="ECO:0000256" key="2">
    <source>
        <dbReference type="SAM" id="Phobius"/>
    </source>
</evidence>